<feature type="compositionally biased region" description="Acidic residues" evidence="1">
    <location>
        <begin position="154"/>
        <end position="173"/>
    </location>
</feature>
<keyword evidence="2" id="KW-0732">Signal</keyword>
<feature type="region of interest" description="Disordered" evidence="1">
    <location>
        <begin position="135"/>
        <end position="173"/>
    </location>
</feature>
<dbReference type="STRING" id="306537.jk1358"/>
<feature type="signal peptide" evidence="2">
    <location>
        <begin position="1"/>
        <end position="23"/>
    </location>
</feature>
<organism evidence="3 4">
    <name type="scientific">Corynebacterium jeikeium (strain K411)</name>
    <dbReference type="NCBI Taxonomy" id="306537"/>
    <lineage>
        <taxon>Bacteria</taxon>
        <taxon>Bacillati</taxon>
        <taxon>Actinomycetota</taxon>
        <taxon>Actinomycetes</taxon>
        <taxon>Mycobacteriales</taxon>
        <taxon>Corynebacteriaceae</taxon>
        <taxon>Corynebacterium</taxon>
    </lineage>
</organism>
<dbReference type="eggNOG" id="ENOG5031F5I">
    <property type="taxonomic scope" value="Bacteria"/>
</dbReference>
<dbReference type="Proteomes" id="UP000000545">
    <property type="component" value="Chromosome"/>
</dbReference>
<feature type="compositionally biased region" description="Polar residues" evidence="1">
    <location>
        <begin position="69"/>
        <end position="78"/>
    </location>
</feature>
<evidence type="ECO:0000313" key="4">
    <source>
        <dbReference type="Proteomes" id="UP000000545"/>
    </source>
</evidence>
<evidence type="ECO:0000313" key="3">
    <source>
        <dbReference type="EMBL" id="CAI37530.1"/>
    </source>
</evidence>
<feature type="region of interest" description="Disordered" evidence="1">
    <location>
        <begin position="18"/>
        <end position="98"/>
    </location>
</feature>
<dbReference type="AlphaFoldDB" id="Q4JUH7"/>
<reference evidence="3 4" key="1">
    <citation type="journal article" date="2005" name="J. Bacteriol.">
        <title>Complete genome sequence and analysis of the multiresistant nosocomial pathogen Corynebacterium jeikeium K411, a lipid-requiring bacterium of the human skin flora.</title>
        <authorList>
            <person name="Tauch A."/>
            <person name="Kaiser O."/>
            <person name="Hain T."/>
            <person name="Goesmann A."/>
            <person name="Weisshaar B."/>
            <person name="Albersmeier A."/>
            <person name="Bekel T."/>
            <person name="Bischoff N."/>
            <person name="Brune I."/>
            <person name="Chakraborty T."/>
            <person name="Kalinowski J."/>
            <person name="Meyer F."/>
            <person name="Rupp O."/>
            <person name="Schneiker S."/>
            <person name="Viehoever P."/>
            <person name="Puehler A."/>
        </authorList>
    </citation>
    <scope>NUCLEOTIDE SEQUENCE [LARGE SCALE GENOMIC DNA]</scope>
    <source>
        <strain evidence="3 4">K411</strain>
    </source>
</reference>
<protein>
    <submittedName>
        <fullName evidence="3">Putative secreted protein</fullName>
    </submittedName>
</protein>
<accession>Q4JUH7</accession>
<feature type="compositionally biased region" description="Low complexity" evidence="1">
    <location>
        <begin position="32"/>
        <end position="45"/>
    </location>
</feature>
<evidence type="ECO:0000256" key="1">
    <source>
        <dbReference type="SAM" id="MobiDB-lite"/>
    </source>
</evidence>
<dbReference type="EMBL" id="CR931997">
    <property type="protein sequence ID" value="CAI37530.1"/>
    <property type="molecule type" value="Genomic_DNA"/>
</dbReference>
<feature type="chain" id="PRO_5039558794" evidence="2">
    <location>
        <begin position="24"/>
        <end position="173"/>
    </location>
</feature>
<sequence>MRRMGIIALALTSALALSGCGLGGDDSDEVRTTTVTASPETTTDNSDSKDKDKKDGKDSEAKSPAPTPGGSQQTNTTGEVVIGHTEAPGQANPSVMNKTIASCGNPSMHETGTTFFTDGTSGWTSTCANKMMAARPAEPAPAPDDSYYEGYLDGYDDAQYDGGYDDYDDYSDY</sequence>
<dbReference type="KEGG" id="cjk:jk1358"/>
<feature type="compositionally biased region" description="Basic and acidic residues" evidence="1">
    <location>
        <begin position="46"/>
        <end position="61"/>
    </location>
</feature>
<evidence type="ECO:0000256" key="2">
    <source>
        <dbReference type="SAM" id="SignalP"/>
    </source>
</evidence>
<name>Q4JUH7_CORJK</name>
<dbReference type="HOGENOM" id="CLU_134922_0_0_11"/>
<dbReference type="PROSITE" id="PS51257">
    <property type="entry name" value="PROKAR_LIPOPROTEIN"/>
    <property type="match status" value="1"/>
</dbReference>
<dbReference type="PATRIC" id="fig|306537.10.peg.1378"/>
<gene>
    <name evidence="3" type="ordered locus">jk1358</name>
</gene>
<keyword evidence="4" id="KW-1185">Reference proteome</keyword>
<proteinExistence type="predicted"/>
<dbReference type="OrthoDB" id="4426420at2"/>
<dbReference type="RefSeq" id="WP_011273835.1">
    <property type="nucleotide sequence ID" value="NC_007164.1"/>
</dbReference>